<evidence type="ECO:0000313" key="1">
    <source>
        <dbReference type="EMBL" id="ONI35977.1"/>
    </source>
</evidence>
<dbReference type="EMBL" id="CM007651">
    <property type="protein sequence ID" value="ONI35977.1"/>
    <property type="molecule type" value="Genomic_DNA"/>
</dbReference>
<sequence>MQESKVTRSTTTLRKAWTQYLKEGWAEVLSQFSSIETPTEPPLFFSNFTEPVNHTHEILSFLGGHFFIIRKQMSKLTAFALRKLFMYTLKGSPKFLTKL</sequence>
<keyword evidence="2" id="KW-1185">Reference proteome</keyword>
<protein>
    <submittedName>
        <fullName evidence="1">Uncharacterized protein</fullName>
    </submittedName>
</protein>
<name>A0A251RJ54_PRUPE</name>
<proteinExistence type="predicted"/>
<dbReference type="Gramene" id="ONI35977">
    <property type="protein sequence ID" value="ONI35977"/>
    <property type="gene ID" value="PRUPE_1G563600"/>
</dbReference>
<dbReference type="Proteomes" id="UP000006882">
    <property type="component" value="Chromosome G1"/>
</dbReference>
<organism evidence="1 2">
    <name type="scientific">Prunus persica</name>
    <name type="common">Peach</name>
    <name type="synonym">Amygdalus persica</name>
    <dbReference type="NCBI Taxonomy" id="3760"/>
    <lineage>
        <taxon>Eukaryota</taxon>
        <taxon>Viridiplantae</taxon>
        <taxon>Streptophyta</taxon>
        <taxon>Embryophyta</taxon>
        <taxon>Tracheophyta</taxon>
        <taxon>Spermatophyta</taxon>
        <taxon>Magnoliopsida</taxon>
        <taxon>eudicotyledons</taxon>
        <taxon>Gunneridae</taxon>
        <taxon>Pentapetalae</taxon>
        <taxon>rosids</taxon>
        <taxon>fabids</taxon>
        <taxon>Rosales</taxon>
        <taxon>Rosaceae</taxon>
        <taxon>Amygdaloideae</taxon>
        <taxon>Amygdaleae</taxon>
        <taxon>Prunus</taxon>
    </lineage>
</organism>
<gene>
    <name evidence="1" type="ORF">PRUPE_1G563600</name>
</gene>
<reference evidence="1 2" key="1">
    <citation type="journal article" date="2013" name="Nat. Genet.">
        <title>The high-quality draft genome of peach (Prunus persica) identifies unique patterns of genetic diversity, domestication and genome evolution.</title>
        <authorList>
            <consortium name="International Peach Genome Initiative"/>
            <person name="Verde I."/>
            <person name="Abbott A.G."/>
            <person name="Scalabrin S."/>
            <person name="Jung S."/>
            <person name="Shu S."/>
            <person name="Marroni F."/>
            <person name="Zhebentyayeva T."/>
            <person name="Dettori M.T."/>
            <person name="Grimwood J."/>
            <person name="Cattonaro F."/>
            <person name="Zuccolo A."/>
            <person name="Rossini L."/>
            <person name="Jenkins J."/>
            <person name="Vendramin E."/>
            <person name="Meisel L.A."/>
            <person name="Decroocq V."/>
            <person name="Sosinski B."/>
            <person name="Prochnik S."/>
            <person name="Mitros T."/>
            <person name="Policriti A."/>
            <person name="Cipriani G."/>
            <person name="Dondini L."/>
            <person name="Ficklin S."/>
            <person name="Goodstein D.M."/>
            <person name="Xuan P."/>
            <person name="Del Fabbro C."/>
            <person name="Aramini V."/>
            <person name="Copetti D."/>
            <person name="Gonzalez S."/>
            <person name="Horner D.S."/>
            <person name="Falchi R."/>
            <person name="Lucas S."/>
            <person name="Mica E."/>
            <person name="Maldonado J."/>
            <person name="Lazzari B."/>
            <person name="Bielenberg D."/>
            <person name="Pirona R."/>
            <person name="Miculan M."/>
            <person name="Barakat A."/>
            <person name="Testolin R."/>
            <person name="Stella A."/>
            <person name="Tartarini S."/>
            <person name="Tonutti P."/>
            <person name="Arus P."/>
            <person name="Orellana A."/>
            <person name="Wells C."/>
            <person name="Main D."/>
            <person name="Vizzotto G."/>
            <person name="Silva H."/>
            <person name="Salamini F."/>
            <person name="Schmutz J."/>
            <person name="Morgante M."/>
            <person name="Rokhsar D.S."/>
        </authorList>
    </citation>
    <scope>NUCLEOTIDE SEQUENCE [LARGE SCALE GENOMIC DNA]</scope>
    <source>
        <strain evidence="2">cv. Nemared</strain>
    </source>
</reference>
<dbReference type="AlphaFoldDB" id="A0A251RJ54"/>
<evidence type="ECO:0000313" key="2">
    <source>
        <dbReference type="Proteomes" id="UP000006882"/>
    </source>
</evidence>
<accession>A0A251RJ54</accession>